<feature type="region of interest" description="Disordered" evidence="1">
    <location>
        <begin position="21"/>
        <end position="63"/>
    </location>
</feature>
<protein>
    <submittedName>
        <fullName evidence="2">Sodium channel protein type 10 subunit alpha</fullName>
    </submittedName>
</protein>
<organism evidence="2 3">
    <name type="scientific">Durusdinium trenchii</name>
    <dbReference type="NCBI Taxonomy" id="1381693"/>
    <lineage>
        <taxon>Eukaryota</taxon>
        <taxon>Sar</taxon>
        <taxon>Alveolata</taxon>
        <taxon>Dinophyceae</taxon>
        <taxon>Suessiales</taxon>
        <taxon>Symbiodiniaceae</taxon>
        <taxon>Durusdinium</taxon>
    </lineage>
</organism>
<keyword evidence="2" id="KW-0406">Ion transport</keyword>
<keyword evidence="3" id="KW-1185">Reference proteome</keyword>
<keyword evidence="2" id="KW-0813">Transport</keyword>
<evidence type="ECO:0000313" key="2">
    <source>
        <dbReference type="EMBL" id="CAK9024769.1"/>
    </source>
</evidence>
<evidence type="ECO:0000313" key="3">
    <source>
        <dbReference type="Proteomes" id="UP001642464"/>
    </source>
</evidence>
<name>A0ABP0KDY9_9DINO</name>
<dbReference type="Proteomes" id="UP001642464">
    <property type="component" value="Unassembled WGS sequence"/>
</dbReference>
<accession>A0ABP0KDY9</accession>
<keyword evidence="2" id="KW-0407">Ion channel</keyword>
<gene>
    <name evidence="2" type="ORF">SCF082_LOCUS16781</name>
</gene>
<dbReference type="EMBL" id="CAXAMM010011001">
    <property type="protein sequence ID" value="CAK9024769.1"/>
    <property type="molecule type" value="Genomic_DNA"/>
</dbReference>
<evidence type="ECO:0000256" key="1">
    <source>
        <dbReference type="SAM" id="MobiDB-lite"/>
    </source>
</evidence>
<feature type="compositionally biased region" description="Low complexity" evidence="1">
    <location>
        <begin position="31"/>
        <end position="45"/>
    </location>
</feature>
<feature type="region of interest" description="Disordered" evidence="1">
    <location>
        <begin position="384"/>
        <end position="411"/>
    </location>
</feature>
<feature type="region of interest" description="Disordered" evidence="1">
    <location>
        <begin position="683"/>
        <end position="728"/>
    </location>
</feature>
<reference evidence="2 3" key="1">
    <citation type="submission" date="2024-02" db="EMBL/GenBank/DDBJ databases">
        <authorList>
            <person name="Chen Y."/>
            <person name="Shah S."/>
            <person name="Dougan E. K."/>
            <person name="Thang M."/>
            <person name="Chan C."/>
        </authorList>
    </citation>
    <scope>NUCLEOTIDE SEQUENCE [LARGE SCALE GENOMIC DNA]</scope>
</reference>
<comment type="caution">
    <text evidence="2">The sequence shown here is derived from an EMBL/GenBank/DDBJ whole genome shotgun (WGS) entry which is preliminary data.</text>
</comment>
<dbReference type="GO" id="GO:0034220">
    <property type="term" value="P:monoatomic ion transmembrane transport"/>
    <property type="evidence" value="ECO:0007669"/>
    <property type="project" value="UniProtKB-KW"/>
</dbReference>
<sequence length="728" mass="78942">MSQPSDIEALTVQVGGLSIHISRSSNREQSRPSAADSEPAASEASFDLVPLARPPGGTEVPDLGTAEAAVGEIDEAFVDAEPWSWAWETALISAKQPREFTRVSLAPVQGLVNRLRATAGGWTPQARLGRALRLGIIAKSRLERQATIYPAGPDIPLDNRVYVILRGQPGRSSGWTDHYSTYLEEVRGRALRFHPDVVSHAFASRSEAEAYCIGDGTAVRAAAFLLRLRSGGFMVAVPDLEEIAHLLQDQEPEEEEVDPVALYPTSVNMETPRGRFLGEGSVLLADLLWPLARLFTRGSPLRSQTMGEVLRFTFEDQAAKPSRAGLEQAADQWIHEAMDEDTAADYVTVDGGAEPEAEELGGEPAVYDLQRRVLELEALVARHNTPQSGGGATSSAMVKPPPPPGVLFSPGPLTPDKQNLTMTALRQMAGAAPPRLGAHERAVREGRPVQFLETLQQEEGLEAVEAPELEEGLKELEASTTDPLQRMLVLQMKQMHLISKQHQDRKTDPLHAALGGSETNGAGAGVKGCLARDAYAKLAADIAKVGSIAQTNAAVELGLDPHQVGSGLMREYLEKRCPLGDQRLLTQVGYLFASAWEHGFRTNNPDLMGHAARGMIFVDQAATDFGRTTLAWLLTSLPEPQYSIVQRNKHKASMSPFTRLAQASWIAANVSYMKDLDYLEGRIKSTNSSTNPPLKKEDGEEGPAAKKQPWKKKKPKQREDASGGGNEG</sequence>
<proteinExistence type="predicted"/>